<dbReference type="EMBL" id="CP015519">
    <property type="protein sequence ID" value="APG27968.1"/>
    <property type="molecule type" value="Genomic_DNA"/>
</dbReference>
<dbReference type="AlphaFoldDB" id="A0A1L3GQP4"/>
<feature type="transmembrane region" description="Helical" evidence="1">
    <location>
        <begin position="43"/>
        <end position="64"/>
    </location>
</feature>
<keyword evidence="1" id="KW-0472">Membrane</keyword>
<proteinExistence type="predicted"/>
<name>A0A1L3GQP4_9BACT</name>
<accession>A0A1L3GQP4</accession>
<evidence type="ECO:0008006" key="4">
    <source>
        <dbReference type="Google" id="ProtNLM"/>
    </source>
</evidence>
<dbReference type="InterPro" id="IPR017581">
    <property type="entry name" value="AtpR-like"/>
</dbReference>
<organism evidence="2 3">
    <name type="scientific">Syntrophotalea acetylenivorans</name>
    <dbReference type="NCBI Taxonomy" id="1842532"/>
    <lineage>
        <taxon>Bacteria</taxon>
        <taxon>Pseudomonadati</taxon>
        <taxon>Thermodesulfobacteriota</taxon>
        <taxon>Desulfuromonadia</taxon>
        <taxon>Desulfuromonadales</taxon>
        <taxon>Syntrophotaleaceae</taxon>
        <taxon>Syntrophotalea</taxon>
    </lineage>
</organism>
<protein>
    <recommendedName>
        <fullName evidence="4">ATP synthase subunit I</fullName>
    </recommendedName>
</protein>
<keyword evidence="1" id="KW-0812">Transmembrane</keyword>
<gene>
    <name evidence="2" type="ORF">A7E78_09035</name>
</gene>
<sequence>MTGTDLTGLGMALAAGAALGAIFFAGLWLTVRRLPRVRSPYRFYALSLLFRLTLVLAGFYLLAAGGTKDLLAAGAGFMLSRQLWLFAKRTQTAPPVRDDKQDT</sequence>
<keyword evidence="1" id="KW-1133">Transmembrane helix</keyword>
<dbReference type="NCBIfam" id="TIGR03165">
    <property type="entry name" value="F1F0_chp_2"/>
    <property type="match status" value="1"/>
</dbReference>
<reference evidence="2 3" key="1">
    <citation type="journal article" date="2017" name="Genome Announc.">
        <title>Complete Genome Sequences of Two Acetylene-Fermenting Pelobacter acetylenicus Strains.</title>
        <authorList>
            <person name="Sutton J.M."/>
            <person name="Baesman S.M."/>
            <person name="Fierst J.L."/>
            <person name="Poret-Peterson A.T."/>
            <person name="Oremland R.S."/>
            <person name="Dunlap D.S."/>
            <person name="Akob D.M."/>
        </authorList>
    </citation>
    <scope>NUCLEOTIDE SEQUENCE [LARGE SCALE GENOMIC DNA]</scope>
    <source>
        <strain evidence="2 3">SFB93</strain>
    </source>
</reference>
<dbReference type="Pfam" id="PF12966">
    <property type="entry name" value="AtpR"/>
    <property type="match status" value="1"/>
</dbReference>
<feature type="transmembrane region" description="Helical" evidence="1">
    <location>
        <begin position="6"/>
        <end position="31"/>
    </location>
</feature>
<dbReference type="Proteomes" id="UP000182517">
    <property type="component" value="Chromosome"/>
</dbReference>
<dbReference type="KEGG" id="pef:A7E78_09035"/>
<dbReference type="OrthoDB" id="467414at2"/>
<evidence type="ECO:0000313" key="2">
    <source>
        <dbReference type="EMBL" id="APG27968.1"/>
    </source>
</evidence>
<dbReference type="RefSeq" id="WP_072283931.1">
    <property type="nucleotide sequence ID" value="NZ_CP015519.1"/>
</dbReference>
<evidence type="ECO:0000256" key="1">
    <source>
        <dbReference type="SAM" id="Phobius"/>
    </source>
</evidence>
<dbReference type="STRING" id="1842532.A7E78_09035"/>
<evidence type="ECO:0000313" key="3">
    <source>
        <dbReference type="Proteomes" id="UP000182517"/>
    </source>
</evidence>
<keyword evidence="3" id="KW-1185">Reference proteome</keyword>